<dbReference type="Gene3D" id="3.40.190.10">
    <property type="entry name" value="Periplasmic binding protein-like II"/>
    <property type="match status" value="1"/>
</dbReference>
<dbReference type="PANTHER" id="PTHR30290:SF9">
    <property type="entry name" value="OLIGOPEPTIDE-BINDING PROTEIN APPA"/>
    <property type="match status" value="1"/>
</dbReference>
<reference evidence="6 7" key="1">
    <citation type="submission" date="2019-07" db="EMBL/GenBank/DDBJ databases">
        <authorList>
            <person name="Duangmal K."/>
            <person name="Teo W.F.A."/>
        </authorList>
    </citation>
    <scope>NUCLEOTIDE SEQUENCE [LARGE SCALE GENOMIC DNA]</scope>
    <source>
        <strain evidence="6 7">TBRC 6029</strain>
    </source>
</reference>
<dbReference type="AlphaFoldDB" id="A0A558BTV4"/>
<organism evidence="6 7">
    <name type="scientific">Amycolatopsis rhizosphaerae</name>
    <dbReference type="NCBI Taxonomy" id="2053003"/>
    <lineage>
        <taxon>Bacteria</taxon>
        <taxon>Bacillati</taxon>
        <taxon>Actinomycetota</taxon>
        <taxon>Actinomycetes</taxon>
        <taxon>Pseudonocardiales</taxon>
        <taxon>Pseudonocardiaceae</taxon>
        <taxon>Amycolatopsis</taxon>
    </lineage>
</organism>
<dbReference type="SUPFAM" id="SSF53850">
    <property type="entry name" value="Periplasmic binding protein-like II"/>
    <property type="match status" value="1"/>
</dbReference>
<dbReference type="CDD" id="cd08492">
    <property type="entry name" value="PBP2_NikA_DppA_OppA_like_15"/>
    <property type="match status" value="1"/>
</dbReference>
<feature type="domain" description="Solute-binding protein family 5" evidence="5">
    <location>
        <begin position="97"/>
        <end position="468"/>
    </location>
</feature>
<dbReference type="GO" id="GO:0015833">
    <property type="term" value="P:peptide transport"/>
    <property type="evidence" value="ECO:0007669"/>
    <property type="project" value="TreeGrafter"/>
</dbReference>
<keyword evidence="3 4" id="KW-0732">Signal</keyword>
<keyword evidence="2" id="KW-0813">Transport</keyword>
<dbReference type="Gene3D" id="3.10.105.10">
    <property type="entry name" value="Dipeptide-binding Protein, Domain 3"/>
    <property type="match status" value="1"/>
</dbReference>
<reference evidence="6 7" key="2">
    <citation type="submission" date="2019-08" db="EMBL/GenBank/DDBJ databases">
        <title>Amycolatopsis acidicola sp. nov., isolated from peat swamp forest soil.</title>
        <authorList>
            <person name="Srisuk N."/>
        </authorList>
    </citation>
    <scope>NUCLEOTIDE SEQUENCE [LARGE SCALE GENOMIC DNA]</scope>
    <source>
        <strain evidence="6 7">TBRC 6029</strain>
    </source>
</reference>
<dbReference type="InterPro" id="IPR000914">
    <property type="entry name" value="SBP_5_dom"/>
</dbReference>
<dbReference type="PANTHER" id="PTHR30290">
    <property type="entry name" value="PERIPLASMIC BINDING COMPONENT OF ABC TRANSPORTER"/>
    <property type="match status" value="1"/>
</dbReference>
<dbReference type="Proteomes" id="UP000320011">
    <property type="component" value="Unassembled WGS sequence"/>
</dbReference>
<evidence type="ECO:0000313" key="7">
    <source>
        <dbReference type="Proteomes" id="UP000320011"/>
    </source>
</evidence>
<dbReference type="GO" id="GO:0042597">
    <property type="term" value="C:periplasmic space"/>
    <property type="evidence" value="ECO:0007669"/>
    <property type="project" value="UniProtKB-ARBA"/>
</dbReference>
<dbReference type="InterPro" id="IPR030678">
    <property type="entry name" value="Peptide/Ni-bd"/>
</dbReference>
<evidence type="ECO:0000256" key="3">
    <source>
        <dbReference type="ARBA" id="ARBA00022729"/>
    </source>
</evidence>
<comment type="similarity">
    <text evidence="1">Belongs to the bacterial solute-binding protein 5 family.</text>
</comment>
<protein>
    <submittedName>
        <fullName evidence="6">ABC transporter substrate-binding protein</fullName>
    </submittedName>
</protein>
<dbReference type="GO" id="GO:1904680">
    <property type="term" value="F:peptide transmembrane transporter activity"/>
    <property type="evidence" value="ECO:0007669"/>
    <property type="project" value="TreeGrafter"/>
</dbReference>
<evidence type="ECO:0000313" key="6">
    <source>
        <dbReference type="EMBL" id="TVT39932.1"/>
    </source>
</evidence>
<keyword evidence="7" id="KW-1185">Reference proteome</keyword>
<evidence type="ECO:0000256" key="1">
    <source>
        <dbReference type="ARBA" id="ARBA00005695"/>
    </source>
</evidence>
<dbReference type="InterPro" id="IPR039424">
    <property type="entry name" value="SBP_5"/>
</dbReference>
<dbReference type="GO" id="GO:0043190">
    <property type="term" value="C:ATP-binding cassette (ABC) transporter complex"/>
    <property type="evidence" value="ECO:0007669"/>
    <property type="project" value="InterPro"/>
</dbReference>
<dbReference type="OrthoDB" id="9046151at2"/>
<accession>A0A558BTV4</accession>
<dbReference type="EMBL" id="VJWX01000270">
    <property type="protein sequence ID" value="TVT39932.1"/>
    <property type="molecule type" value="Genomic_DNA"/>
</dbReference>
<dbReference type="PIRSF" id="PIRSF002741">
    <property type="entry name" value="MppA"/>
    <property type="match status" value="1"/>
</dbReference>
<feature type="chain" id="PRO_5039432539" evidence="4">
    <location>
        <begin position="37"/>
        <end position="551"/>
    </location>
</feature>
<evidence type="ECO:0000256" key="2">
    <source>
        <dbReference type="ARBA" id="ARBA00022448"/>
    </source>
</evidence>
<evidence type="ECO:0000256" key="4">
    <source>
        <dbReference type="SAM" id="SignalP"/>
    </source>
</evidence>
<comment type="caution">
    <text evidence="6">The sequence shown here is derived from an EMBL/GenBank/DDBJ whole genome shotgun (WGS) entry which is preliminary data.</text>
</comment>
<gene>
    <name evidence="6" type="ORF">FNH05_23600</name>
</gene>
<evidence type="ECO:0000259" key="5">
    <source>
        <dbReference type="Pfam" id="PF00496"/>
    </source>
</evidence>
<proteinExistence type="inferred from homology"/>
<sequence length="551" mass="58365">MGNGGWPPKSVYRVRVSSRSPLELLSLAVAASLALAACSSGAATAGSGQPAPGGTLTLAIGSNPDCVDPQQPGTNASLNVGRQLVDSLTDQDPATGEITPWLADRWEVGADSTSFTFHLRSGATFSDGTPVDAAAVKTSFDGIKALGARAQLGSGYLAAYTSATVVDPQTVRLDFSAPSAQFLQASSTMSLGVLAPAAYRKTADQRCHGDGLIGSGPFVFESFKQNADIVLARRKGYNWGSPLFKHRGEAYLDRIDYKIVPEPGVRTGSLLSGQLGATTEVQPVDEAQFQGNGFTEQTRPNPGIVFNLHANVTKGVLTDEKVRQAVGKAVDRKEVADTVLSPNYKPATSILATTTPLYTDLSAELAFDPAGAARLLDAGGWVPGPDGIRVKDGVRLSASVVFAAVFNQNQSVLELLQQQLRRIGFDLRLELHTTAETLQIQQAGDYEFLWYNVTRADPDILRNTFSTKAGNRSKLPAGNPLDAALDEQAATADPAVRKPAAEQAQRLIVEHAYAIPVFELTQVVASGPDAHEVGFEASSRLQLFDTWVSGA</sequence>
<name>A0A558BTV4_9PSEU</name>
<dbReference type="Pfam" id="PF00496">
    <property type="entry name" value="SBP_bac_5"/>
    <property type="match status" value="1"/>
</dbReference>
<feature type="signal peptide" evidence="4">
    <location>
        <begin position="1"/>
        <end position="36"/>
    </location>
</feature>